<evidence type="ECO:0000259" key="1">
    <source>
        <dbReference type="Pfam" id="PF13021"/>
    </source>
</evidence>
<dbReference type="Pfam" id="PF13021">
    <property type="entry name" value="DUF3885"/>
    <property type="match status" value="1"/>
</dbReference>
<protein>
    <submittedName>
        <fullName evidence="2">DUF3885 domain-containing protein</fullName>
    </submittedName>
</protein>
<keyword evidence="3" id="KW-1185">Reference proteome</keyword>
<dbReference type="Proteomes" id="UP001500359">
    <property type="component" value="Unassembled WGS sequence"/>
</dbReference>
<organism evidence="2 3">
    <name type="scientific">Aliiglaciecola litoralis</name>
    <dbReference type="NCBI Taxonomy" id="582857"/>
    <lineage>
        <taxon>Bacteria</taxon>
        <taxon>Pseudomonadati</taxon>
        <taxon>Pseudomonadota</taxon>
        <taxon>Gammaproteobacteria</taxon>
        <taxon>Alteromonadales</taxon>
        <taxon>Alteromonadaceae</taxon>
        <taxon>Aliiglaciecola</taxon>
    </lineage>
</organism>
<dbReference type="InterPro" id="IPR024976">
    <property type="entry name" value="DUF3885"/>
</dbReference>
<dbReference type="EMBL" id="BAAAFD010000009">
    <property type="protein sequence ID" value="GAA0858834.1"/>
    <property type="molecule type" value="Genomic_DNA"/>
</dbReference>
<evidence type="ECO:0000313" key="2">
    <source>
        <dbReference type="EMBL" id="GAA0858834.1"/>
    </source>
</evidence>
<gene>
    <name evidence="2" type="ORF">GCM10009114_30010</name>
</gene>
<proteinExistence type="predicted"/>
<comment type="caution">
    <text evidence="2">The sequence shown here is derived from an EMBL/GenBank/DDBJ whole genome shotgun (WGS) entry which is preliminary data.</text>
</comment>
<reference evidence="2 3" key="1">
    <citation type="journal article" date="2019" name="Int. J. Syst. Evol. Microbiol.">
        <title>The Global Catalogue of Microorganisms (GCM) 10K type strain sequencing project: providing services to taxonomists for standard genome sequencing and annotation.</title>
        <authorList>
            <consortium name="The Broad Institute Genomics Platform"/>
            <consortium name="The Broad Institute Genome Sequencing Center for Infectious Disease"/>
            <person name="Wu L."/>
            <person name="Ma J."/>
        </authorList>
    </citation>
    <scope>NUCLEOTIDE SEQUENCE [LARGE SCALE GENOMIC DNA]</scope>
    <source>
        <strain evidence="2 3">JCM 15896</strain>
    </source>
</reference>
<sequence>MNSYLDENFPKLKIEKPLFYNWPIGLRFEIGQDELEASDEYFNAAHVRAVSIFESVFGHNDEIELIYQQYSDGRKKIRKGSFIFKQIEPTKNDLAKYSDVRDIYDLNYKSECWKRVNLPSLSLKSINYKNILLSLIHTDFSCRSPSISGECFFINKSKNIIVNLYDDRGMDVISASKNELISLYNKHNDWLLNYDREKMDLVFS</sequence>
<feature type="domain" description="DUF3885" evidence="1">
    <location>
        <begin position="1"/>
        <end position="195"/>
    </location>
</feature>
<evidence type="ECO:0000313" key="3">
    <source>
        <dbReference type="Proteomes" id="UP001500359"/>
    </source>
</evidence>
<dbReference type="RefSeq" id="WP_343861408.1">
    <property type="nucleotide sequence ID" value="NZ_BAAAFD010000009.1"/>
</dbReference>
<name>A0ABN1LPX6_9ALTE</name>
<accession>A0ABN1LPX6</accession>